<sequence length="124" mass="14256">MYKLYKSSSNESNSSEESYPEEKKEDCKSDESGSSKKIEFSSSSEMEEYYKSCMTESPLYSSLNLPMIVEEEAESEYGKPIADLNLESDDEDDSPFFVVPNSKLSFEDRCEYSGLMKQIWNHSK</sequence>
<name>A0AAD2D9Z8_EUPCR</name>
<reference evidence="2" key="1">
    <citation type="submission" date="2023-07" db="EMBL/GenBank/DDBJ databases">
        <authorList>
            <consortium name="AG Swart"/>
            <person name="Singh M."/>
            <person name="Singh A."/>
            <person name="Seah K."/>
            <person name="Emmerich C."/>
        </authorList>
    </citation>
    <scope>NUCLEOTIDE SEQUENCE</scope>
    <source>
        <strain evidence="2">DP1</strain>
    </source>
</reference>
<comment type="caution">
    <text evidence="2">The sequence shown here is derived from an EMBL/GenBank/DDBJ whole genome shotgun (WGS) entry which is preliminary data.</text>
</comment>
<gene>
    <name evidence="2" type="ORF">ECRASSUSDP1_LOCUS28164</name>
</gene>
<feature type="compositionally biased region" description="Low complexity" evidence="1">
    <location>
        <begin position="1"/>
        <end position="17"/>
    </location>
</feature>
<proteinExistence type="predicted"/>
<protein>
    <submittedName>
        <fullName evidence="2">Uncharacterized protein</fullName>
    </submittedName>
</protein>
<evidence type="ECO:0000313" key="3">
    <source>
        <dbReference type="Proteomes" id="UP001295684"/>
    </source>
</evidence>
<dbReference type="AlphaFoldDB" id="A0AAD2D9Z8"/>
<feature type="region of interest" description="Disordered" evidence="1">
    <location>
        <begin position="1"/>
        <end position="44"/>
    </location>
</feature>
<accession>A0AAD2D9Z8</accession>
<dbReference type="EMBL" id="CAMPGE010029061">
    <property type="protein sequence ID" value="CAI2386542.1"/>
    <property type="molecule type" value="Genomic_DNA"/>
</dbReference>
<dbReference type="Proteomes" id="UP001295684">
    <property type="component" value="Unassembled WGS sequence"/>
</dbReference>
<feature type="compositionally biased region" description="Basic and acidic residues" evidence="1">
    <location>
        <begin position="20"/>
        <end position="39"/>
    </location>
</feature>
<keyword evidence="3" id="KW-1185">Reference proteome</keyword>
<evidence type="ECO:0000313" key="2">
    <source>
        <dbReference type="EMBL" id="CAI2386542.1"/>
    </source>
</evidence>
<organism evidence="2 3">
    <name type="scientific">Euplotes crassus</name>
    <dbReference type="NCBI Taxonomy" id="5936"/>
    <lineage>
        <taxon>Eukaryota</taxon>
        <taxon>Sar</taxon>
        <taxon>Alveolata</taxon>
        <taxon>Ciliophora</taxon>
        <taxon>Intramacronucleata</taxon>
        <taxon>Spirotrichea</taxon>
        <taxon>Hypotrichia</taxon>
        <taxon>Euplotida</taxon>
        <taxon>Euplotidae</taxon>
        <taxon>Moneuplotes</taxon>
    </lineage>
</organism>
<evidence type="ECO:0000256" key="1">
    <source>
        <dbReference type="SAM" id="MobiDB-lite"/>
    </source>
</evidence>